<evidence type="ECO:0000256" key="4">
    <source>
        <dbReference type="ARBA" id="ARBA00022837"/>
    </source>
</evidence>
<dbReference type="InterPro" id="IPR050738">
    <property type="entry name" value="Sulfatase"/>
</dbReference>
<evidence type="ECO:0000256" key="3">
    <source>
        <dbReference type="ARBA" id="ARBA00022801"/>
    </source>
</evidence>
<comment type="similarity">
    <text evidence="1">Belongs to the sulfatase family.</text>
</comment>
<dbReference type="EMBL" id="PJKA01000003">
    <property type="protein sequence ID" value="PNC19897.1"/>
    <property type="molecule type" value="Genomic_DNA"/>
</dbReference>
<dbReference type="AlphaFoldDB" id="A0A2N8HGL6"/>
<evidence type="ECO:0000256" key="1">
    <source>
        <dbReference type="ARBA" id="ARBA00008779"/>
    </source>
</evidence>
<evidence type="ECO:0000256" key="5">
    <source>
        <dbReference type="SAM" id="MobiDB-lite"/>
    </source>
</evidence>
<evidence type="ECO:0000313" key="8">
    <source>
        <dbReference type="Proteomes" id="UP000236000"/>
    </source>
</evidence>
<keyword evidence="3" id="KW-0378">Hydrolase</keyword>
<keyword evidence="2" id="KW-0479">Metal-binding</keyword>
<comment type="caution">
    <text evidence="7">The sequence shown here is derived from an EMBL/GenBank/DDBJ whole genome shotgun (WGS) entry which is preliminary data.</text>
</comment>
<organism evidence="7 8">
    <name type="scientific">Akkermansia muciniphila</name>
    <dbReference type="NCBI Taxonomy" id="239935"/>
    <lineage>
        <taxon>Bacteria</taxon>
        <taxon>Pseudomonadati</taxon>
        <taxon>Verrucomicrobiota</taxon>
        <taxon>Verrucomicrobiia</taxon>
        <taxon>Verrucomicrobiales</taxon>
        <taxon>Akkermansiaceae</taxon>
        <taxon>Akkermansia</taxon>
    </lineage>
</organism>
<dbReference type="OrthoDB" id="9762324at2"/>
<dbReference type="GO" id="GO:0046872">
    <property type="term" value="F:metal ion binding"/>
    <property type="evidence" value="ECO:0007669"/>
    <property type="project" value="UniProtKB-KW"/>
</dbReference>
<evidence type="ECO:0000256" key="2">
    <source>
        <dbReference type="ARBA" id="ARBA00022723"/>
    </source>
</evidence>
<reference evidence="7 8" key="1">
    <citation type="journal article" date="2017" name="BMC Genomics">
        <title>Genome sequencing of 39 Akkermansia muciniphila isolates reveals its population structure, genomic and functional diverisity, and global distribution in mammalian gut microbiotas.</title>
        <authorList>
            <person name="Guo X."/>
            <person name="Li S."/>
            <person name="Zhang J."/>
            <person name="Wu F."/>
            <person name="Li X."/>
            <person name="Wu D."/>
            <person name="Zhang M."/>
            <person name="Ou Z."/>
            <person name="Jie Z."/>
            <person name="Yan Q."/>
            <person name="Li P."/>
            <person name="Yi J."/>
            <person name="Peng Y."/>
        </authorList>
    </citation>
    <scope>NUCLEOTIDE SEQUENCE [LARGE SCALE GENOMIC DNA]</scope>
    <source>
        <strain evidence="7 8">GP24</strain>
    </source>
</reference>
<sequence>MPRVPGADGHAGEKPALSARARHLRPDGGGPPPQRGLPSGPCHPAAHPYLVLHRHFPLPPLDRQALPVPGHGKQNLLQTRPLDAPVPGRHGLRSRHPALRHPVVVAGAFLPARRITRHRAHSTSGEILQERQAHGEQGKNLLFQLCCKNRQRSHPHNSTPPFLMRFIPCFSILGCMALCLLTVAPSLADKPNIVLILADDMGWSDLGCYGSEIPTPALDSLARQGMLATRCYTASRCSPSRASIMTGCEPHKVDVGLLDDDSGRPGYRGRLNPDIPTLPELLKKAGYRTYLSGKWHLGKVQGTYPWDRGFDRYRGLLGGAADYYKPMPDRPFGEDGKLLRPEDLPEDFYMTDDITKTALAYLDDAARNKKPFFLYVAYTAPHTPLQAPREEIEKMLPTYRGKSPHAIAAKRLEKQKQTGIVPPSAKLGMAGKFNPAGYDKATAERKEYLAGCMATYAAQISIMDRGIGRILASLDRHRLSGNTIVIFLSDNGATAEMPQNNRNKKTVLPIGPLGEVGCRDGYGPMWAAVSNTPYRNYKIETFDGGLSAPFIIRYPSKIRPGTRYHSPFLLQDIAPTCLTWATLPVRAHMDGKPLNAYWANPGKLPPARVWDYIPNTCPPRTIFWEHQRNRAALTNQFKLVAPNRGPWQVYDIKDRTEQKNLAPRHQPLIEQISAQYKKWAAENHAE</sequence>
<accession>A0A2N8HGL6</accession>
<dbReference type="InterPro" id="IPR000917">
    <property type="entry name" value="Sulfatase_N"/>
</dbReference>
<dbReference type="SUPFAM" id="SSF53649">
    <property type="entry name" value="Alkaline phosphatase-like"/>
    <property type="match status" value="1"/>
</dbReference>
<dbReference type="Proteomes" id="UP000236000">
    <property type="component" value="Unassembled WGS sequence"/>
</dbReference>
<dbReference type="Gene3D" id="3.30.1120.10">
    <property type="match status" value="1"/>
</dbReference>
<dbReference type="CDD" id="cd16025">
    <property type="entry name" value="PAS_like"/>
    <property type="match status" value="1"/>
</dbReference>
<name>A0A2N8HGL6_9BACT</name>
<dbReference type="InterPro" id="IPR024607">
    <property type="entry name" value="Sulfatase_CS"/>
</dbReference>
<dbReference type="GO" id="GO:0004065">
    <property type="term" value="F:arylsulfatase activity"/>
    <property type="evidence" value="ECO:0007669"/>
    <property type="project" value="TreeGrafter"/>
</dbReference>
<feature type="region of interest" description="Disordered" evidence="5">
    <location>
        <begin position="1"/>
        <end position="44"/>
    </location>
</feature>
<proteinExistence type="inferred from homology"/>
<gene>
    <name evidence="7" type="ORF">CXU22_02480</name>
</gene>
<protein>
    <recommendedName>
        <fullName evidence="6">Sulfatase N-terminal domain-containing protein</fullName>
    </recommendedName>
</protein>
<dbReference type="PANTHER" id="PTHR42693">
    <property type="entry name" value="ARYLSULFATASE FAMILY MEMBER"/>
    <property type="match status" value="1"/>
</dbReference>
<evidence type="ECO:0000313" key="7">
    <source>
        <dbReference type="EMBL" id="PNC19897.1"/>
    </source>
</evidence>
<dbReference type="PROSITE" id="PS00149">
    <property type="entry name" value="SULFATASE_2"/>
    <property type="match status" value="1"/>
</dbReference>
<dbReference type="InterPro" id="IPR017850">
    <property type="entry name" value="Alkaline_phosphatase_core_sf"/>
</dbReference>
<dbReference type="PANTHER" id="PTHR42693:SF53">
    <property type="entry name" value="ENDO-4-O-SULFATASE"/>
    <property type="match status" value="1"/>
</dbReference>
<keyword evidence="4" id="KW-0106">Calcium</keyword>
<evidence type="ECO:0000259" key="6">
    <source>
        <dbReference type="Pfam" id="PF00884"/>
    </source>
</evidence>
<dbReference type="Pfam" id="PF00884">
    <property type="entry name" value="Sulfatase"/>
    <property type="match status" value="1"/>
</dbReference>
<dbReference type="Gene3D" id="3.40.720.10">
    <property type="entry name" value="Alkaline Phosphatase, subunit A"/>
    <property type="match status" value="1"/>
</dbReference>
<feature type="domain" description="Sulfatase N-terminal" evidence="6">
    <location>
        <begin position="191"/>
        <end position="581"/>
    </location>
</feature>